<organism evidence="1">
    <name type="scientific">marine sediment metagenome</name>
    <dbReference type="NCBI Taxonomy" id="412755"/>
    <lineage>
        <taxon>unclassified sequences</taxon>
        <taxon>metagenomes</taxon>
        <taxon>ecological metagenomes</taxon>
    </lineage>
</organism>
<comment type="caution">
    <text evidence="1">The sequence shown here is derived from an EMBL/GenBank/DDBJ whole genome shotgun (WGS) entry which is preliminary data.</text>
</comment>
<sequence>SIVPVGTDSKAPSLKVEENKFYILVKKPEEDNEEESKEITLYSAVKASITQIKEYLKNGVDVENIELMTVKILDEALEAESVPWNKIAVELIG</sequence>
<gene>
    <name evidence="1" type="ORF">S01H1_41875</name>
</gene>
<dbReference type="AlphaFoldDB" id="X0USI6"/>
<feature type="non-terminal residue" evidence="1">
    <location>
        <position position="1"/>
    </location>
</feature>
<evidence type="ECO:0000313" key="1">
    <source>
        <dbReference type="EMBL" id="GAG02192.1"/>
    </source>
</evidence>
<reference evidence="1" key="1">
    <citation type="journal article" date="2014" name="Front. Microbiol.">
        <title>High frequency of phylogenetically diverse reductive dehalogenase-homologous genes in deep subseafloor sedimentary metagenomes.</title>
        <authorList>
            <person name="Kawai M."/>
            <person name="Futagami T."/>
            <person name="Toyoda A."/>
            <person name="Takaki Y."/>
            <person name="Nishi S."/>
            <person name="Hori S."/>
            <person name="Arai W."/>
            <person name="Tsubouchi T."/>
            <person name="Morono Y."/>
            <person name="Uchiyama I."/>
            <person name="Ito T."/>
            <person name="Fujiyama A."/>
            <person name="Inagaki F."/>
            <person name="Takami H."/>
        </authorList>
    </citation>
    <scope>NUCLEOTIDE SEQUENCE</scope>
    <source>
        <strain evidence="1">Expedition CK06-06</strain>
    </source>
</reference>
<name>X0USI6_9ZZZZ</name>
<proteinExistence type="predicted"/>
<accession>X0USI6</accession>
<protein>
    <submittedName>
        <fullName evidence="1">Uncharacterized protein</fullName>
    </submittedName>
</protein>
<dbReference type="EMBL" id="BARS01026582">
    <property type="protein sequence ID" value="GAG02192.1"/>
    <property type="molecule type" value="Genomic_DNA"/>
</dbReference>